<proteinExistence type="predicted"/>
<evidence type="ECO:0000313" key="1">
    <source>
        <dbReference type="EMBL" id="OGL47461.1"/>
    </source>
</evidence>
<dbReference type="AlphaFoldDB" id="A0A1F7S170"/>
<gene>
    <name evidence="1" type="ORF">A2161_17170</name>
</gene>
<evidence type="ECO:0000313" key="2">
    <source>
        <dbReference type="Proteomes" id="UP000179266"/>
    </source>
</evidence>
<name>A0A1F7S170_9BACT</name>
<dbReference type="EMBL" id="MGDD01000072">
    <property type="protein sequence ID" value="OGL47461.1"/>
    <property type="molecule type" value="Genomic_DNA"/>
</dbReference>
<protein>
    <submittedName>
        <fullName evidence="1">Uncharacterized protein</fullName>
    </submittedName>
</protein>
<organism evidence="1 2">
    <name type="scientific">Candidatus Schekmanbacteria bacterium RBG_13_48_7</name>
    <dbReference type="NCBI Taxonomy" id="1817878"/>
    <lineage>
        <taxon>Bacteria</taxon>
        <taxon>Candidatus Schekmaniibacteriota</taxon>
    </lineage>
</organism>
<reference evidence="1 2" key="1">
    <citation type="journal article" date="2016" name="Nat. Commun.">
        <title>Thousands of microbial genomes shed light on interconnected biogeochemical processes in an aquifer system.</title>
        <authorList>
            <person name="Anantharaman K."/>
            <person name="Brown C.T."/>
            <person name="Hug L.A."/>
            <person name="Sharon I."/>
            <person name="Castelle C.J."/>
            <person name="Probst A.J."/>
            <person name="Thomas B.C."/>
            <person name="Singh A."/>
            <person name="Wilkins M.J."/>
            <person name="Karaoz U."/>
            <person name="Brodie E.L."/>
            <person name="Williams K.H."/>
            <person name="Hubbard S.S."/>
            <person name="Banfield J.F."/>
        </authorList>
    </citation>
    <scope>NUCLEOTIDE SEQUENCE [LARGE SCALE GENOMIC DNA]</scope>
</reference>
<dbReference type="Proteomes" id="UP000179266">
    <property type="component" value="Unassembled WGS sequence"/>
</dbReference>
<accession>A0A1F7S170</accession>
<comment type="caution">
    <text evidence="1">The sequence shown here is derived from an EMBL/GenBank/DDBJ whole genome shotgun (WGS) entry which is preliminary data.</text>
</comment>
<sequence>MKEQDFFNEKKEFKKTTYTCPKCGQSDAHDIQWIRREKKSSPPRGANSEDLAKFRSAQNYIIRIDDKVVCKNNRCRNRFDIPDSKSIYFI</sequence>